<keyword evidence="2" id="KW-1185">Reference proteome</keyword>
<evidence type="ECO:0000313" key="1">
    <source>
        <dbReference type="EMBL" id="KZV88235.1"/>
    </source>
</evidence>
<evidence type="ECO:0000313" key="2">
    <source>
        <dbReference type="Proteomes" id="UP000077266"/>
    </source>
</evidence>
<dbReference type="EMBL" id="KV426104">
    <property type="protein sequence ID" value="KZV88235.1"/>
    <property type="molecule type" value="Genomic_DNA"/>
</dbReference>
<dbReference type="InParanoid" id="A0A165F2I1"/>
<protein>
    <submittedName>
        <fullName evidence="1">Uncharacterized protein</fullName>
    </submittedName>
</protein>
<reference evidence="1 2" key="1">
    <citation type="journal article" date="2016" name="Mol. Biol. Evol.">
        <title>Comparative Genomics of Early-Diverging Mushroom-Forming Fungi Provides Insights into the Origins of Lignocellulose Decay Capabilities.</title>
        <authorList>
            <person name="Nagy L.G."/>
            <person name="Riley R."/>
            <person name="Tritt A."/>
            <person name="Adam C."/>
            <person name="Daum C."/>
            <person name="Floudas D."/>
            <person name="Sun H."/>
            <person name="Yadav J.S."/>
            <person name="Pangilinan J."/>
            <person name="Larsson K.H."/>
            <person name="Matsuura K."/>
            <person name="Barry K."/>
            <person name="Labutti K."/>
            <person name="Kuo R."/>
            <person name="Ohm R.A."/>
            <person name="Bhattacharya S.S."/>
            <person name="Shirouzu T."/>
            <person name="Yoshinaga Y."/>
            <person name="Martin F.M."/>
            <person name="Grigoriev I.V."/>
            <person name="Hibbett D.S."/>
        </authorList>
    </citation>
    <scope>NUCLEOTIDE SEQUENCE [LARGE SCALE GENOMIC DNA]</scope>
    <source>
        <strain evidence="1 2">HHB12029</strain>
    </source>
</reference>
<sequence length="136" mass="14832">MLQSYLSGSVAVTVAITGATRSSILEGRTVHAIIRGGLTKIPRVAYSEFENRCRLRRCASVLIAASRVTAPLFSRGCAIQFAGGPGQYEEWGTDRARRSLRSDFPLRIPRHACVGKSPFLCFPGCSRSNYGLLDHS</sequence>
<gene>
    <name evidence="1" type="ORF">EXIGLDRAFT_181008</name>
</gene>
<accession>A0A165F2I1</accession>
<organism evidence="1 2">
    <name type="scientific">Exidia glandulosa HHB12029</name>
    <dbReference type="NCBI Taxonomy" id="1314781"/>
    <lineage>
        <taxon>Eukaryota</taxon>
        <taxon>Fungi</taxon>
        <taxon>Dikarya</taxon>
        <taxon>Basidiomycota</taxon>
        <taxon>Agaricomycotina</taxon>
        <taxon>Agaricomycetes</taxon>
        <taxon>Auriculariales</taxon>
        <taxon>Exidiaceae</taxon>
        <taxon>Exidia</taxon>
    </lineage>
</organism>
<name>A0A165F2I1_EXIGL</name>
<dbReference type="AlphaFoldDB" id="A0A165F2I1"/>
<proteinExistence type="predicted"/>
<dbReference type="Proteomes" id="UP000077266">
    <property type="component" value="Unassembled WGS sequence"/>
</dbReference>